<evidence type="ECO:0000256" key="2">
    <source>
        <dbReference type="ARBA" id="ARBA00022475"/>
    </source>
</evidence>
<evidence type="ECO:0000313" key="7">
    <source>
        <dbReference type="EMBL" id="SDM42465.1"/>
    </source>
</evidence>
<dbReference type="PANTHER" id="PTHR32089">
    <property type="entry name" value="METHYL-ACCEPTING CHEMOTAXIS PROTEIN MCPB"/>
    <property type="match status" value="1"/>
</dbReference>
<evidence type="ECO:0000256" key="3">
    <source>
        <dbReference type="ARBA" id="ARBA00023136"/>
    </source>
</evidence>
<protein>
    <submittedName>
        <fullName evidence="7">Methyl-accepting chemotaxis protein</fullName>
    </submittedName>
</protein>
<keyword evidence="4" id="KW-0812">Transmembrane</keyword>
<dbReference type="Proteomes" id="UP000182783">
    <property type="component" value="Unassembled WGS sequence"/>
</dbReference>
<dbReference type="InterPro" id="IPR003660">
    <property type="entry name" value="HAMP_dom"/>
</dbReference>
<dbReference type="SMART" id="SM00304">
    <property type="entry name" value="HAMP"/>
    <property type="match status" value="2"/>
</dbReference>
<comment type="subcellular location">
    <subcellularLocation>
        <location evidence="1">Cell membrane</location>
    </subcellularLocation>
</comment>
<dbReference type="InterPro" id="IPR024478">
    <property type="entry name" value="HlyB_4HB_MCP"/>
</dbReference>
<keyword evidence="2" id="KW-1003">Cell membrane</keyword>
<keyword evidence="4" id="KW-1133">Transmembrane helix</keyword>
<dbReference type="CDD" id="cd06225">
    <property type="entry name" value="HAMP"/>
    <property type="match status" value="1"/>
</dbReference>
<dbReference type="EMBL" id="LIPY01000083">
    <property type="protein sequence ID" value="KWX79830.1"/>
    <property type="molecule type" value="Genomic_DNA"/>
</dbReference>
<dbReference type="RefSeq" id="WP_062519568.1">
    <property type="nucleotide sequence ID" value="NZ_LIPY01000083.1"/>
</dbReference>
<dbReference type="PROSITE" id="PS50885">
    <property type="entry name" value="HAMP"/>
    <property type="match status" value="1"/>
</dbReference>
<dbReference type="Pfam" id="PF00672">
    <property type="entry name" value="HAMP"/>
    <property type="match status" value="1"/>
</dbReference>
<dbReference type="GO" id="GO:0007165">
    <property type="term" value="P:signal transduction"/>
    <property type="evidence" value="ECO:0007669"/>
    <property type="project" value="InterPro"/>
</dbReference>
<feature type="domain" description="HAMP" evidence="5">
    <location>
        <begin position="212"/>
        <end position="264"/>
    </location>
</feature>
<sequence>MRHLKVRHKMILLVAVFVLMLIGTGAAGILTIKQMAAGSGKAYSQNVQPIYLITEIRGNNRAIESLLLESLITKDDAKSQEHTAAIGEYINTNNELITQLKAISFSNKDVSGKINEYLSLLPDYRAQRDSIVQLAGNKLKKEGYQIFSGSVFSESREIMLSLLQDTAVLLVQDARNNNETSQQDARSSVTLIILLIIAALLLSAGISSIISRIITQPLKELQVLMKRAETGDLTAAASYKSRDEMGQINSSFNTMLDSLKSMMQGVAESTELLSASSREMSASAEQTARASQFIAETSGGIAAGFDVQVETVDRAAHSVQAIAEEIAAAQQSSHEMSGLMAEVATSAGRGAAAVEVILAQMKEIASSASTSQERVSSLGSLSEEITVIVTTIQDSIRSAARQTEEIQEAVGHVSREALIVLQAMEQASGVSHKGAEEVQDSSAASEELLTVMGEMSMSAQYLATLAENLQVDLARFKLS</sequence>
<dbReference type="Gene3D" id="6.10.340.10">
    <property type="match status" value="1"/>
</dbReference>
<dbReference type="PANTHER" id="PTHR32089:SF112">
    <property type="entry name" value="LYSOZYME-LIKE PROTEIN-RELATED"/>
    <property type="match status" value="1"/>
</dbReference>
<keyword evidence="8" id="KW-1185">Reference proteome</keyword>
<evidence type="ECO:0000313" key="9">
    <source>
        <dbReference type="Proteomes" id="UP000182783"/>
    </source>
</evidence>
<name>A0A1G9T5T2_9BACL</name>
<evidence type="ECO:0000259" key="5">
    <source>
        <dbReference type="PROSITE" id="PS50885"/>
    </source>
</evidence>
<evidence type="ECO:0000256" key="1">
    <source>
        <dbReference type="ARBA" id="ARBA00004236"/>
    </source>
</evidence>
<evidence type="ECO:0000313" key="6">
    <source>
        <dbReference type="EMBL" id="KWX79830.1"/>
    </source>
</evidence>
<dbReference type="Gene3D" id="1.10.287.950">
    <property type="entry name" value="Methyl-accepting chemotaxis protein"/>
    <property type="match status" value="2"/>
</dbReference>
<proteinExistence type="predicted"/>
<dbReference type="Pfam" id="PF12729">
    <property type="entry name" value="4HB_MCP_1"/>
    <property type="match status" value="1"/>
</dbReference>
<feature type="transmembrane region" description="Helical" evidence="4">
    <location>
        <begin position="189"/>
        <end position="210"/>
    </location>
</feature>
<keyword evidence="3 4" id="KW-0472">Membrane</keyword>
<dbReference type="SUPFAM" id="SSF58104">
    <property type="entry name" value="Methyl-accepting chemotaxis protein (MCP) signaling domain"/>
    <property type="match status" value="1"/>
</dbReference>
<dbReference type="AlphaFoldDB" id="A0A1G9T5T2"/>
<evidence type="ECO:0000256" key="4">
    <source>
        <dbReference type="SAM" id="Phobius"/>
    </source>
</evidence>
<dbReference type="GO" id="GO:0005886">
    <property type="term" value="C:plasma membrane"/>
    <property type="evidence" value="ECO:0007669"/>
    <property type="project" value="UniProtKB-SubCell"/>
</dbReference>
<gene>
    <name evidence="6" type="ORF">AML91_02110</name>
    <name evidence="7" type="ORF">SAMN05216191_112185</name>
</gene>
<accession>A0A1G9T5T2</accession>
<dbReference type="EMBL" id="FNGM01000012">
    <property type="protein sequence ID" value="SDM42465.1"/>
    <property type="molecule type" value="Genomic_DNA"/>
</dbReference>
<reference evidence="7 9" key="2">
    <citation type="submission" date="2016-10" db="EMBL/GenBank/DDBJ databases">
        <authorList>
            <person name="de Groot N.N."/>
        </authorList>
    </citation>
    <scope>NUCLEOTIDE SEQUENCE [LARGE SCALE GENOMIC DNA]</scope>
    <source>
        <strain evidence="7 9">CGMCC 1.10239</strain>
    </source>
</reference>
<dbReference type="Proteomes" id="UP000070252">
    <property type="component" value="Unassembled WGS sequence"/>
</dbReference>
<organism evidence="7 9">
    <name type="scientific">Paenibacillus jilunlii</name>
    <dbReference type="NCBI Taxonomy" id="682956"/>
    <lineage>
        <taxon>Bacteria</taxon>
        <taxon>Bacillati</taxon>
        <taxon>Bacillota</taxon>
        <taxon>Bacilli</taxon>
        <taxon>Bacillales</taxon>
        <taxon>Paenibacillaceae</taxon>
        <taxon>Paenibacillus</taxon>
    </lineage>
</organism>
<evidence type="ECO:0000313" key="8">
    <source>
        <dbReference type="Proteomes" id="UP000070252"/>
    </source>
</evidence>
<reference evidence="6 8" key="1">
    <citation type="submission" date="2015-08" db="EMBL/GenBank/DDBJ databases">
        <title>Genome of Paenibacillus jilunlii.</title>
        <authorList>
            <person name="Sant'Anna F.H."/>
            <person name="Ambrosini A."/>
            <person name="Souza R."/>
            <person name="Bach E."/>
            <person name="Fernandes G."/>
            <person name="Balsanelli E."/>
            <person name="Baura V.A."/>
            <person name="Pedrosa F.O."/>
            <person name="Souza E.M."/>
            <person name="Passaglia L."/>
        </authorList>
    </citation>
    <scope>NUCLEOTIDE SEQUENCE [LARGE SCALE GENOMIC DNA]</scope>
    <source>
        <strain evidence="6 8">DSM 23019</strain>
    </source>
</reference>